<dbReference type="GO" id="GO:0016747">
    <property type="term" value="F:acyltransferase activity, transferring groups other than amino-acyl groups"/>
    <property type="evidence" value="ECO:0007669"/>
    <property type="project" value="TreeGrafter"/>
</dbReference>
<dbReference type="EMBL" id="LVLJ01002829">
    <property type="protein sequence ID" value="OAE23505.1"/>
    <property type="molecule type" value="Genomic_DNA"/>
</dbReference>
<dbReference type="AlphaFoldDB" id="A0A176VTP6"/>
<reference evidence="2" key="1">
    <citation type="submission" date="2016-03" db="EMBL/GenBank/DDBJ databases">
        <title>Mechanisms controlling the formation of the plant cell surface in tip-growing cells are functionally conserved among land plants.</title>
        <authorList>
            <person name="Honkanen S."/>
            <person name="Jones V.A."/>
            <person name="Morieri G."/>
            <person name="Champion C."/>
            <person name="Hetherington A.J."/>
            <person name="Kelly S."/>
            <person name="Saint-Marcoux D."/>
            <person name="Proust H."/>
            <person name="Prescott H."/>
            <person name="Dolan L."/>
        </authorList>
    </citation>
    <scope>NUCLEOTIDE SEQUENCE [LARGE SCALE GENOMIC DNA]</scope>
    <source>
        <tissue evidence="2">Whole gametophyte</tissue>
    </source>
</reference>
<dbReference type="Proteomes" id="UP000077202">
    <property type="component" value="Unassembled WGS sequence"/>
</dbReference>
<keyword evidence="3" id="KW-1185">Reference proteome</keyword>
<dbReference type="InterPro" id="IPR050317">
    <property type="entry name" value="Plant_Fungal_Acyltransferase"/>
</dbReference>
<accession>A0A176VTP6</accession>
<comment type="similarity">
    <text evidence="1">Belongs to the plant acyltransferase family.</text>
</comment>
<dbReference type="PANTHER" id="PTHR31642">
    <property type="entry name" value="TRICHOTHECENE 3-O-ACETYLTRANSFERASE"/>
    <property type="match status" value="1"/>
</dbReference>
<evidence type="ECO:0000313" key="2">
    <source>
        <dbReference type="EMBL" id="OAE23505.1"/>
    </source>
</evidence>
<proteinExistence type="inferred from homology"/>
<name>A0A176VTP6_MARPO</name>
<sequence length="584" mass="63827">MLVHKWEKLLGISQLRTELPSSGRRGRPLAHVSGIVNLLDEVELTTGPGRCPVSRTAEEEEEEEEAAAVVDQVDSIPGPKLTIEAISRQAIDSMMSSTAAFNPADMTVNGVRMRPVPRSMRKSLVLPAEPTAPENEWLYLSNLDRVVTATFSSVIHFYENAVTAERTFQQVIDGLKRSLSRVLVDFYPFAGRLEVGTDGLINLHCNDAGAVFVEAAVGVELAEVGGPQAMHVLSGLEVARLGKGPLYIPDQLTPMPTLVVQVTRFKCGAIAVATNWHHNVADGSSGVHFIKSWAEVATGQPLSLVPIHNRMLLKPRTPLNPSLVQGYSTKSAHNLNQVDLHSVHKFSGATQPPVIRSFALDAQTVRQLKSQACGAACEQDAAQRSQTFTSAESISGHLWQSMTRARRHADEASDLDRQTLSKYFMFVDGRKKLDMPAGYFGNVVCSACAVSTEEEILRNPVSYAAGLVRAACRSITADYFRSLIDWVEVQGTAPSKSEHVNSVGRDVASTFWTTFPLYEIEFGFGRPIWAARNSPPRPLIDGIAMMPSPQGQGNMVALINLHADRMERMQKDPQFSSVFVADAL</sequence>
<evidence type="ECO:0000256" key="1">
    <source>
        <dbReference type="ARBA" id="ARBA00009861"/>
    </source>
</evidence>
<dbReference type="InterPro" id="IPR023213">
    <property type="entry name" value="CAT-like_dom_sf"/>
</dbReference>
<dbReference type="Pfam" id="PF02458">
    <property type="entry name" value="Transferase"/>
    <property type="match status" value="1"/>
</dbReference>
<comment type="caution">
    <text evidence="2">The sequence shown here is derived from an EMBL/GenBank/DDBJ whole genome shotgun (WGS) entry which is preliminary data.</text>
</comment>
<protein>
    <submittedName>
        <fullName evidence="2">Uncharacterized protein</fullName>
    </submittedName>
</protein>
<evidence type="ECO:0000313" key="3">
    <source>
        <dbReference type="Proteomes" id="UP000077202"/>
    </source>
</evidence>
<dbReference type="Gene3D" id="3.30.559.10">
    <property type="entry name" value="Chloramphenicol acetyltransferase-like domain"/>
    <property type="match status" value="2"/>
</dbReference>
<dbReference type="PANTHER" id="PTHR31642:SF160">
    <property type="entry name" value="HXXXD-TYPE ACYL-TRANSFERASE FAMILY PROTEIN"/>
    <property type="match status" value="1"/>
</dbReference>
<gene>
    <name evidence="2" type="ORF">AXG93_938s1010</name>
</gene>
<organism evidence="2 3">
    <name type="scientific">Marchantia polymorpha subsp. ruderalis</name>
    <dbReference type="NCBI Taxonomy" id="1480154"/>
    <lineage>
        <taxon>Eukaryota</taxon>
        <taxon>Viridiplantae</taxon>
        <taxon>Streptophyta</taxon>
        <taxon>Embryophyta</taxon>
        <taxon>Marchantiophyta</taxon>
        <taxon>Marchantiopsida</taxon>
        <taxon>Marchantiidae</taxon>
        <taxon>Marchantiales</taxon>
        <taxon>Marchantiaceae</taxon>
        <taxon>Marchantia</taxon>
    </lineage>
</organism>